<organism evidence="1">
    <name type="scientific">Arundo donax</name>
    <name type="common">Giant reed</name>
    <name type="synonym">Donax arundinaceus</name>
    <dbReference type="NCBI Taxonomy" id="35708"/>
    <lineage>
        <taxon>Eukaryota</taxon>
        <taxon>Viridiplantae</taxon>
        <taxon>Streptophyta</taxon>
        <taxon>Embryophyta</taxon>
        <taxon>Tracheophyta</taxon>
        <taxon>Spermatophyta</taxon>
        <taxon>Magnoliopsida</taxon>
        <taxon>Liliopsida</taxon>
        <taxon>Poales</taxon>
        <taxon>Poaceae</taxon>
        <taxon>PACMAD clade</taxon>
        <taxon>Arundinoideae</taxon>
        <taxon>Arundineae</taxon>
        <taxon>Arundo</taxon>
    </lineage>
</organism>
<reference evidence="1" key="1">
    <citation type="submission" date="2014-09" db="EMBL/GenBank/DDBJ databases">
        <authorList>
            <person name="Magalhaes I.L.F."/>
            <person name="Oliveira U."/>
            <person name="Santos F.R."/>
            <person name="Vidigal T.H.D.A."/>
            <person name="Brescovit A.D."/>
            <person name="Santos A.J."/>
        </authorList>
    </citation>
    <scope>NUCLEOTIDE SEQUENCE</scope>
    <source>
        <tissue evidence="1">Shoot tissue taken approximately 20 cm above the soil surface</tissue>
    </source>
</reference>
<protein>
    <submittedName>
        <fullName evidence="1">Uncharacterized protein</fullName>
    </submittedName>
</protein>
<name>A0A0A9GQ46_ARUDO</name>
<sequence length="38" mass="4445">MTMVIYTFGPLPRFLTQKSPHLWAIRIYLFRGSTSDIS</sequence>
<proteinExistence type="predicted"/>
<evidence type="ECO:0000313" key="1">
    <source>
        <dbReference type="EMBL" id="JAE22813.1"/>
    </source>
</evidence>
<dbReference type="EMBL" id="GBRH01175083">
    <property type="protein sequence ID" value="JAE22813.1"/>
    <property type="molecule type" value="Transcribed_RNA"/>
</dbReference>
<accession>A0A0A9GQ46</accession>
<reference evidence="1" key="2">
    <citation type="journal article" date="2015" name="Data Brief">
        <title>Shoot transcriptome of the giant reed, Arundo donax.</title>
        <authorList>
            <person name="Barrero R.A."/>
            <person name="Guerrero F.D."/>
            <person name="Moolhuijzen P."/>
            <person name="Goolsby J.A."/>
            <person name="Tidwell J."/>
            <person name="Bellgard S.E."/>
            <person name="Bellgard M.I."/>
        </authorList>
    </citation>
    <scope>NUCLEOTIDE SEQUENCE</scope>
    <source>
        <tissue evidence="1">Shoot tissue taken approximately 20 cm above the soil surface</tissue>
    </source>
</reference>
<dbReference type="AlphaFoldDB" id="A0A0A9GQ46"/>